<dbReference type="EMBL" id="JADEWL010000018">
    <property type="protein sequence ID" value="MBE9212731.1"/>
    <property type="molecule type" value="Genomic_DNA"/>
</dbReference>
<evidence type="ECO:0000256" key="4">
    <source>
        <dbReference type="ARBA" id="ARBA00022741"/>
    </source>
</evidence>
<feature type="domain" description="Protein kinase" evidence="11">
    <location>
        <begin position="13"/>
        <end position="270"/>
    </location>
</feature>
<dbReference type="PANTHER" id="PTHR24363">
    <property type="entry name" value="SERINE/THREONINE PROTEIN KINASE"/>
    <property type="match status" value="1"/>
</dbReference>
<dbReference type="GO" id="GO:0004674">
    <property type="term" value="F:protein serine/threonine kinase activity"/>
    <property type="evidence" value="ECO:0007669"/>
    <property type="project" value="UniProtKB-KW"/>
</dbReference>
<evidence type="ECO:0000256" key="10">
    <source>
        <dbReference type="SAM" id="Phobius"/>
    </source>
</evidence>
<evidence type="ECO:0000256" key="2">
    <source>
        <dbReference type="ARBA" id="ARBA00022527"/>
    </source>
</evidence>
<keyword evidence="10" id="KW-0472">Membrane</keyword>
<dbReference type="PANTHER" id="PTHR24363:SF0">
    <property type="entry name" value="SERINE_THREONINE KINASE LIKE DOMAIN CONTAINING 1"/>
    <property type="match status" value="1"/>
</dbReference>
<keyword evidence="4 9" id="KW-0547">Nucleotide-binding</keyword>
<accession>A0A8J7JZP4</accession>
<evidence type="ECO:0000259" key="11">
    <source>
        <dbReference type="PROSITE" id="PS50011"/>
    </source>
</evidence>
<dbReference type="Pfam" id="PF00069">
    <property type="entry name" value="Pkinase"/>
    <property type="match status" value="1"/>
</dbReference>
<comment type="catalytic activity">
    <reaction evidence="8">
        <text>L-seryl-[protein] + ATP = O-phospho-L-seryl-[protein] + ADP + H(+)</text>
        <dbReference type="Rhea" id="RHEA:17989"/>
        <dbReference type="Rhea" id="RHEA-COMP:9863"/>
        <dbReference type="Rhea" id="RHEA-COMP:11604"/>
        <dbReference type="ChEBI" id="CHEBI:15378"/>
        <dbReference type="ChEBI" id="CHEBI:29999"/>
        <dbReference type="ChEBI" id="CHEBI:30616"/>
        <dbReference type="ChEBI" id="CHEBI:83421"/>
        <dbReference type="ChEBI" id="CHEBI:456216"/>
        <dbReference type="EC" id="2.7.11.1"/>
    </reaction>
</comment>
<keyword evidence="3" id="KW-0808">Transferase</keyword>
<dbReference type="RefSeq" id="WP_193918945.1">
    <property type="nucleotide sequence ID" value="NZ_JADEWL010000018.1"/>
</dbReference>
<dbReference type="Gene3D" id="1.10.510.10">
    <property type="entry name" value="Transferase(Phosphotransferase) domain 1"/>
    <property type="match status" value="1"/>
</dbReference>
<dbReference type="Proteomes" id="UP000620559">
    <property type="component" value="Unassembled WGS sequence"/>
</dbReference>
<dbReference type="CDD" id="cd14014">
    <property type="entry name" value="STKc_PknB_like"/>
    <property type="match status" value="1"/>
</dbReference>
<evidence type="ECO:0000256" key="8">
    <source>
        <dbReference type="ARBA" id="ARBA00048679"/>
    </source>
</evidence>
<proteinExistence type="predicted"/>
<dbReference type="Gene3D" id="3.30.200.20">
    <property type="entry name" value="Phosphorylase Kinase, domain 1"/>
    <property type="match status" value="1"/>
</dbReference>
<evidence type="ECO:0000256" key="9">
    <source>
        <dbReference type="PROSITE-ProRule" id="PRU10141"/>
    </source>
</evidence>
<keyword evidence="5 12" id="KW-0418">Kinase</keyword>
<keyword evidence="6 9" id="KW-0067">ATP-binding</keyword>
<dbReference type="GO" id="GO:0005524">
    <property type="term" value="F:ATP binding"/>
    <property type="evidence" value="ECO:0007669"/>
    <property type="project" value="UniProtKB-UniRule"/>
</dbReference>
<evidence type="ECO:0000256" key="6">
    <source>
        <dbReference type="ARBA" id="ARBA00022840"/>
    </source>
</evidence>
<keyword evidence="13" id="KW-1185">Reference proteome</keyword>
<reference evidence="12" key="1">
    <citation type="submission" date="2020-10" db="EMBL/GenBank/DDBJ databases">
        <authorList>
            <person name="Castelo-Branco R."/>
            <person name="Eusebio N."/>
            <person name="Adriana R."/>
            <person name="Vieira A."/>
            <person name="Brugerolle De Fraissinette N."/>
            <person name="Rezende De Castro R."/>
            <person name="Schneider M.P."/>
            <person name="Vasconcelos V."/>
            <person name="Leao P.N."/>
        </authorList>
    </citation>
    <scope>NUCLEOTIDE SEQUENCE</scope>
    <source>
        <strain evidence="12">LEGE 06105</strain>
    </source>
</reference>
<evidence type="ECO:0000256" key="3">
    <source>
        <dbReference type="ARBA" id="ARBA00022679"/>
    </source>
</evidence>
<dbReference type="EC" id="2.7.11.1" evidence="1"/>
<dbReference type="PROSITE" id="PS00107">
    <property type="entry name" value="PROTEIN_KINASE_ATP"/>
    <property type="match status" value="1"/>
</dbReference>
<evidence type="ECO:0000256" key="5">
    <source>
        <dbReference type="ARBA" id="ARBA00022777"/>
    </source>
</evidence>
<evidence type="ECO:0000313" key="12">
    <source>
        <dbReference type="EMBL" id="MBE9212731.1"/>
    </source>
</evidence>
<feature type="transmembrane region" description="Helical" evidence="10">
    <location>
        <begin position="299"/>
        <end position="322"/>
    </location>
</feature>
<gene>
    <name evidence="12" type="ORF">IQ247_08505</name>
</gene>
<protein>
    <recommendedName>
        <fullName evidence="1">non-specific serine/threonine protein kinase</fullName>
        <ecNumber evidence="1">2.7.11.1</ecNumber>
    </recommendedName>
</protein>
<evidence type="ECO:0000256" key="7">
    <source>
        <dbReference type="ARBA" id="ARBA00047899"/>
    </source>
</evidence>
<sequence length="340" mass="38775">MMRGLSQITHRGYAIIKKLGEGGFGTTYLVKSVDNQNHYALKHFTFPNNDPNNYAIARKLFLREVDILKSLNGHSQIPQFIDYWEENQEHFLVEEFIAGELLQEELEQGKKSEEYIIELLTETLTILQLIHSKQIIHRDINPSNIIRRSLDKKLVLIDFGAGGIKQVLRTRISTQIQTPPTRIYTLGYAPVEQIQGNPQYNSDIYALGMTAIQMLTDIEPQDLQTDINGEILWYHQAEVSDWLRNILDNMVRYDYRSRYSCVDRVLEELSQFKSNSPTKIVSVPNNLNASKAELGSDRIILILVCLLALLSAIKILSAAGVFPGSKDIKPESQPSKLLQF</sequence>
<dbReference type="InterPro" id="IPR000719">
    <property type="entry name" value="Prot_kinase_dom"/>
</dbReference>
<evidence type="ECO:0000313" key="13">
    <source>
        <dbReference type="Proteomes" id="UP000620559"/>
    </source>
</evidence>
<dbReference type="SUPFAM" id="SSF56112">
    <property type="entry name" value="Protein kinase-like (PK-like)"/>
    <property type="match status" value="1"/>
</dbReference>
<keyword evidence="2 12" id="KW-0723">Serine/threonine-protein kinase</keyword>
<feature type="binding site" evidence="9">
    <location>
        <position position="42"/>
    </location>
    <ligand>
        <name>ATP</name>
        <dbReference type="ChEBI" id="CHEBI:30616"/>
    </ligand>
</feature>
<dbReference type="SMART" id="SM00220">
    <property type="entry name" value="S_TKc"/>
    <property type="match status" value="1"/>
</dbReference>
<name>A0A8J7JZP4_9CYAN</name>
<evidence type="ECO:0000256" key="1">
    <source>
        <dbReference type="ARBA" id="ARBA00012513"/>
    </source>
</evidence>
<dbReference type="InterPro" id="IPR011009">
    <property type="entry name" value="Kinase-like_dom_sf"/>
</dbReference>
<dbReference type="AlphaFoldDB" id="A0A8J7JZP4"/>
<dbReference type="InterPro" id="IPR017441">
    <property type="entry name" value="Protein_kinase_ATP_BS"/>
</dbReference>
<keyword evidence="10" id="KW-1133">Transmembrane helix</keyword>
<keyword evidence="10" id="KW-0812">Transmembrane</keyword>
<comment type="caution">
    <text evidence="12">The sequence shown here is derived from an EMBL/GenBank/DDBJ whole genome shotgun (WGS) entry which is preliminary data.</text>
</comment>
<dbReference type="PROSITE" id="PS50011">
    <property type="entry name" value="PROTEIN_KINASE_DOM"/>
    <property type="match status" value="1"/>
</dbReference>
<organism evidence="12 13">
    <name type="scientific">Plectonema cf. radiosum LEGE 06105</name>
    <dbReference type="NCBI Taxonomy" id="945769"/>
    <lineage>
        <taxon>Bacteria</taxon>
        <taxon>Bacillati</taxon>
        <taxon>Cyanobacteriota</taxon>
        <taxon>Cyanophyceae</taxon>
        <taxon>Oscillatoriophycideae</taxon>
        <taxon>Oscillatoriales</taxon>
        <taxon>Microcoleaceae</taxon>
        <taxon>Plectonema</taxon>
    </lineage>
</organism>
<comment type="catalytic activity">
    <reaction evidence="7">
        <text>L-threonyl-[protein] + ATP = O-phospho-L-threonyl-[protein] + ADP + H(+)</text>
        <dbReference type="Rhea" id="RHEA:46608"/>
        <dbReference type="Rhea" id="RHEA-COMP:11060"/>
        <dbReference type="Rhea" id="RHEA-COMP:11605"/>
        <dbReference type="ChEBI" id="CHEBI:15378"/>
        <dbReference type="ChEBI" id="CHEBI:30013"/>
        <dbReference type="ChEBI" id="CHEBI:30616"/>
        <dbReference type="ChEBI" id="CHEBI:61977"/>
        <dbReference type="ChEBI" id="CHEBI:456216"/>
        <dbReference type="EC" id="2.7.11.1"/>
    </reaction>
</comment>